<keyword evidence="5" id="KW-0342">GTP-binding</keyword>
<evidence type="ECO:0000259" key="6">
    <source>
        <dbReference type="PROSITE" id="PS51722"/>
    </source>
</evidence>
<dbReference type="AlphaFoldDB" id="A0A6C0J8S7"/>
<dbReference type="InterPro" id="IPR029459">
    <property type="entry name" value="EFTU-type"/>
</dbReference>
<name>A0A6C0J8S7_9ZZZZ</name>
<protein>
    <recommendedName>
        <fullName evidence="6">Tr-type G domain-containing protein</fullName>
    </recommendedName>
</protein>
<evidence type="ECO:0000313" key="7">
    <source>
        <dbReference type="EMBL" id="QHU02029.1"/>
    </source>
</evidence>
<organism evidence="7">
    <name type="scientific">viral metagenome</name>
    <dbReference type="NCBI Taxonomy" id="1070528"/>
    <lineage>
        <taxon>unclassified sequences</taxon>
        <taxon>metagenomes</taxon>
        <taxon>organismal metagenomes</taxon>
    </lineage>
</organism>
<dbReference type="InterPro" id="IPR023115">
    <property type="entry name" value="TIF_IF2_dom3"/>
</dbReference>
<dbReference type="InterPro" id="IPR015760">
    <property type="entry name" value="TIF_IF2"/>
</dbReference>
<accession>A0A6C0J8S7</accession>
<dbReference type="InterPro" id="IPR036925">
    <property type="entry name" value="TIF_IF2_dom3_sf"/>
</dbReference>
<dbReference type="NCBIfam" id="TIGR00231">
    <property type="entry name" value="small_GTP"/>
    <property type="match status" value="1"/>
</dbReference>
<dbReference type="InterPro" id="IPR009000">
    <property type="entry name" value="Transl_B-barrel_sf"/>
</dbReference>
<dbReference type="SUPFAM" id="SSF50447">
    <property type="entry name" value="Translation proteins"/>
    <property type="match status" value="1"/>
</dbReference>
<dbReference type="Pfam" id="PF14578">
    <property type="entry name" value="GTP_EFTU_D4"/>
    <property type="match status" value="1"/>
</dbReference>
<reference evidence="7" key="1">
    <citation type="journal article" date="2020" name="Nature">
        <title>Giant virus diversity and host interactions through global metagenomics.</title>
        <authorList>
            <person name="Schulz F."/>
            <person name="Roux S."/>
            <person name="Paez-Espino D."/>
            <person name="Jungbluth S."/>
            <person name="Walsh D.A."/>
            <person name="Denef V.J."/>
            <person name="McMahon K.D."/>
            <person name="Konstantinidis K.T."/>
            <person name="Eloe-Fadrosh E.A."/>
            <person name="Kyrpides N.C."/>
            <person name="Woyke T."/>
        </authorList>
    </citation>
    <scope>NUCLEOTIDE SEQUENCE</scope>
    <source>
        <strain evidence="7">GVMAG-M-3300025880-56</strain>
    </source>
</reference>
<evidence type="ECO:0000256" key="5">
    <source>
        <dbReference type="ARBA" id="ARBA00023134"/>
    </source>
</evidence>
<feature type="domain" description="Tr-type G" evidence="6">
    <location>
        <begin position="9"/>
        <end position="225"/>
    </location>
</feature>
<dbReference type="PANTHER" id="PTHR43381">
    <property type="entry name" value="TRANSLATION INITIATION FACTOR IF-2-RELATED"/>
    <property type="match status" value="1"/>
</dbReference>
<dbReference type="GO" id="GO:0003924">
    <property type="term" value="F:GTPase activity"/>
    <property type="evidence" value="ECO:0007669"/>
    <property type="project" value="InterPro"/>
</dbReference>
<dbReference type="SUPFAM" id="SSF52540">
    <property type="entry name" value="P-loop containing nucleoside triphosphate hydrolases"/>
    <property type="match status" value="1"/>
</dbReference>
<evidence type="ECO:0000256" key="2">
    <source>
        <dbReference type="ARBA" id="ARBA00022540"/>
    </source>
</evidence>
<dbReference type="GO" id="GO:0003743">
    <property type="term" value="F:translation initiation factor activity"/>
    <property type="evidence" value="ECO:0007669"/>
    <property type="project" value="UniProtKB-KW"/>
</dbReference>
<dbReference type="Pfam" id="PF11987">
    <property type="entry name" value="IF-2"/>
    <property type="match status" value="1"/>
</dbReference>
<comment type="similarity">
    <text evidence="1">Belongs to the TRAFAC class translation factor GTPase superfamily. Classic translation factor GTPase family. IF-2 subfamily.</text>
</comment>
<dbReference type="EMBL" id="MN740351">
    <property type="protein sequence ID" value="QHU02029.1"/>
    <property type="molecule type" value="Genomic_DNA"/>
</dbReference>
<sequence>MDSTDRELFRAPIICIVGHVDVGKTELLDNLKKSHTKEVGCITQKINIINIEDDPTCEIPGIVIIDTPGHESFHNLFKLGIHVSDIVILVLDIFGGLDPQSIILIDMLKKYKIPFIVVVNKIDRLYEWRKIVDFSWRKLSDFNNKEYKKINEIIDSQHEHVKQDFNMKLQNIILSLTMQGLNSELFYKNDNPKKYLSIVPISAKTGDGVPDLITLIKTLSSTIMKKQLYVSEDILGVVLDVNVEVGLGTTIDIILINGTLKVGYNIMLLGKYEPIITTIKHLLNHSNTSENKFKKYRYDKEISGCVGLKIFAKNIENVVCGSNILKIQDMNDIEGYKRKLKNFYIDKPTYIDLKEVGIFIHSLNSGTLETISNHLTLFNIACAGVKLGPILKSDIMKASRMLKHGEKYSLILVFGIPVDQEAYKFAKTKKVKIIQSDIIFKLFEELNNYQNMLIKKDKEIFYPKMVFPCKLKIISDSIFKTRNPIVVGVKIERGVLKLGTPLCIPSKNFLNIGICTSIQINQKDIKQAKEGDTVSIKIESSERDGLKMIGRHFFCTDSIVSKIDHNTLDIAKKYFADEINEEYWTFMDELKVMFGII</sequence>
<keyword evidence="3" id="KW-0547">Nucleotide-binding</keyword>
<dbReference type="GO" id="GO:0005739">
    <property type="term" value="C:mitochondrion"/>
    <property type="evidence" value="ECO:0007669"/>
    <property type="project" value="TreeGrafter"/>
</dbReference>
<keyword evidence="2" id="KW-0396">Initiation factor</keyword>
<dbReference type="PANTHER" id="PTHR43381:SF4">
    <property type="entry name" value="EUKARYOTIC TRANSLATION INITIATION FACTOR 5B"/>
    <property type="match status" value="1"/>
</dbReference>
<dbReference type="InterPro" id="IPR027417">
    <property type="entry name" value="P-loop_NTPase"/>
</dbReference>
<dbReference type="Gene3D" id="2.40.30.10">
    <property type="entry name" value="Translation factors"/>
    <property type="match status" value="2"/>
</dbReference>
<dbReference type="Pfam" id="PF00009">
    <property type="entry name" value="GTP_EFTU"/>
    <property type="match status" value="1"/>
</dbReference>
<evidence type="ECO:0000256" key="3">
    <source>
        <dbReference type="ARBA" id="ARBA00022741"/>
    </source>
</evidence>
<dbReference type="PROSITE" id="PS51722">
    <property type="entry name" value="G_TR_2"/>
    <property type="match status" value="1"/>
</dbReference>
<dbReference type="GO" id="GO:0005525">
    <property type="term" value="F:GTP binding"/>
    <property type="evidence" value="ECO:0007669"/>
    <property type="project" value="UniProtKB-KW"/>
</dbReference>
<dbReference type="Gene3D" id="3.40.50.10050">
    <property type="entry name" value="Translation initiation factor IF- 2, domain 3"/>
    <property type="match status" value="1"/>
</dbReference>
<evidence type="ECO:0000256" key="1">
    <source>
        <dbReference type="ARBA" id="ARBA00007733"/>
    </source>
</evidence>
<evidence type="ECO:0000256" key="4">
    <source>
        <dbReference type="ARBA" id="ARBA00022917"/>
    </source>
</evidence>
<dbReference type="SUPFAM" id="SSF52156">
    <property type="entry name" value="Initiation factor IF2/eIF5b, domain 3"/>
    <property type="match status" value="1"/>
</dbReference>
<keyword evidence="4" id="KW-0648">Protein biosynthesis</keyword>
<dbReference type="Gene3D" id="3.40.50.300">
    <property type="entry name" value="P-loop containing nucleotide triphosphate hydrolases"/>
    <property type="match status" value="1"/>
</dbReference>
<dbReference type="InterPro" id="IPR005225">
    <property type="entry name" value="Small_GTP-bd"/>
</dbReference>
<proteinExistence type="inferred from homology"/>
<dbReference type="InterPro" id="IPR000795">
    <property type="entry name" value="T_Tr_GTP-bd_dom"/>
</dbReference>